<dbReference type="GO" id="GO:0020037">
    <property type="term" value="F:heme binding"/>
    <property type="evidence" value="ECO:0007669"/>
    <property type="project" value="InterPro"/>
</dbReference>
<dbReference type="GO" id="GO:0140825">
    <property type="term" value="F:lactoperoxidase activity"/>
    <property type="evidence" value="ECO:0007669"/>
    <property type="project" value="UniProtKB-EC"/>
</dbReference>
<protein>
    <recommendedName>
        <fullName evidence="4">peroxidase</fullName>
        <ecNumber evidence="4">1.11.1.7</ecNumber>
    </recommendedName>
</protein>
<comment type="cofactor">
    <cofactor evidence="15">
        <name>Ca(2+)</name>
        <dbReference type="ChEBI" id="CHEBI:29108"/>
    </cofactor>
    <text evidence="15">Binds 2 calcium ions per subunit.</text>
</comment>
<dbReference type="PANTHER" id="PTHR31388">
    <property type="entry name" value="PEROXIDASE 72-RELATED"/>
    <property type="match status" value="1"/>
</dbReference>
<feature type="binding site" evidence="14">
    <location>
        <position position="403"/>
    </location>
    <ligand>
        <name>substrate</name>
    </ligand>
</feature>
<dbReference type="PRINTS" id="PR00461">
    <property type="entry name" value="PLPEROXIDASE"/>
</dbReference>
<evidence type="ECO:0000256" key="5">
    <source>
        <dbReference type="ARBA" id="ARBA00022525"/>
    </source>
</evidence>
<feature type="binding site" evidence="15">
    <location>
        <position position="328"/>
    </location>
    <ligand>
        <name>Ca(2+)</name>
        <dbReference type="ChEBI" id="CHEBI:29108"/>
        <label>1</label>
    </ligand>
</feature>
<evidence type="ECO:0000256" key="16">
    <source>
        <dbReference type="PIRSR" id="PIRSR600823-4"/>
    </source>
</evidence>
<dbReference type="InterPro" id="IPR019793">
    <property type="entry name" value="Peroxidases_heam-ligand_BS"/>
</dbReference>
<keyword evidence="11 17" id="KW-1015">Disulfide bond</keyword>
<keyword evidence="8 15" id="KW-0479">Metal-binding</keyword>
<evidence type="ECO:0000256" key="14">
    <source>
        <dbReference type="PIRSR" id="PIRSR600823-2"/>
    </source>
</evidence>
<dbReference type="PRINTS" id="PR00458">
    <property type="entry name" value="PEROXIDASE"/>
</dbReference>
<feature type="binding site" description="axial binding residue" evidence="15">
    <location>
        <position position="433"/>
    </location>
    <ligand>
        <name>heme b</name>
        <dbReference type="ChEBI" id="CHEBI:60344"/>
    </ligand>
    <ligandPart>
        <name>Fe</name>
        <dbReference type="ChEBI" id="CHEBI:18248"/>
    </ligandPart>
</feature>
<dbReference type="Gene3D" id="1.10.420.10">
    <property type="entry name" value="Peroxidase, domain 2"/>
    <property type="match status" value="1"/>
</dbReference>
<dbReference type="PANTHER" id="PTHR31388:SF9">
    <property type="entry name" value="PEROXIDASE 11"/>
    <property type="match status" value="1"/>
</dbReference>
<feature type="binding site" evidence="15">
    <location>
        <position position="314"/>
    </location>
    <ligand>
        <name>Ca(2+)</name>
        <dbReference type="ChEBI" id="CHEBI:29108"/>
        <label>1</label>
    </ligand>
</feature>
<feature type="disulfide bond" evidence="17">
    <location>
        <begin position="361"/>
        <end position="566"/>
    </location>
</feature>
<dbReference type="Pfam" id="PF00141">
    <property type="entry name" value="peroxidase"/>
    <property type="match status" value="1"/>
</dbReference>
<evidence type="ECO:0000256" key="11">
    <source>
        <dbReference type="ARBA" id="ARBA00023157"/>
    </source>
</evidence>
<evidence type="ECO:0000313" key="20">
    <source>
        <dbReference type="Proteomes" id="UP001164929"/>
    </source>
</evidence>
<evidence type="ECO:0000256" key="10">
    <source>
        <dbReference type="ARBA" id="ARBA00023004"/>
    </source>
</evidence>
<dbReference type="InterPro" id="IPR002016">
    <property type="entry name" value="Haem_peroxidase"/>
</dbReference>
<evidence type="ECO:0000256" key="15">
    <source>
        <dbReference type="PIRSR" id="PIRSR600823-3"/>
    </source>
</evidence>
<dbReference type="AlphaFoldDB" id="A0AAD6MP41"/>
<dbReference type="PROSITE" id="PS50873">
    <property type="entry name" value="PEROXIDASE_4"/>
    <property type="match status" value="1"/>
</dbReference>
<feature type="disulfide bond" evidence="17">
    <location>
        <begin position="308"/>
        <end position="313"/>
    </location>
</feature>
<evidence type="ECO:0000313" key="19">
    <source>
        <dbReference type="EMBL" id="KAJ6987872.1"/>
    </source>
</evidence>
<name>A0AAD6MP41_9ROSI</name>
<dbReference type="Gene3D" id="1.10.520.10">
    <property type="match status" value="1"/>
</dbReference>
<dbReference type="GO" id="GO:0042744">
    <property type="term" value="P:hydrogen peroxide catabolic process"/>
    <property type="evidence" value="ECO:0007669"/>
    <property type="project" value="UniProtKB-KW"/>
</dbReference>
<dbReference type="PROSITE" id="PS00436">
    <property type="entry name" value="PEROXIDASE_2"/>
    <property type="match status" value="1"/>
</dbReference>
<keyword evidence="6 19" id="KW-0575">Peroxidase</keyword>
<evidence type="ECO:0000256" key="4">
    <source>
        <dbReference type="ARBA" id="ARBA00012313"/>
    </source>
</evidence>
<dbReference type="GO" id="GO:0006979">
    <property type="term" value="P:response to oxidative stress"/>
    <property type="evidence" value="ECO:0007669"/>
    <property type="project" value="InterPro"/>
</dbReference>
<accession>A0AAD6MP41</accession>
<evidence type="ECO:0000256" key="8">
    <source>
        <dbReference type="ARBA" id="ARBA00022723"/>
    </source>
</evidence>
<keyword evidence="5" id="KW-0964">Secreted</keyword>
<dbReference type="EMBL" id="JAQIZT010000008">
    <property type="protein sequence ID" value="KAJ6987872.1"/>
    <property type="molecule type" value="Genomic_DNA"/>
</dbReference>
<sequence>MGDVLTELPPSSRFFQEDLDNFATSSPPLSCPSLLLSNLKPDKPLHPSLLIIALSSPSLYVFHHISSKTLIGSLILPEIPFSANSIGPSLGDKSCNIYALNDADNLTLVVSVQCSVSAERSIAVAKLLIGDQIIPERVLILDSVQNQNFRGRLAPDEINVFKLETSAERKGLSDDGCGGSSLLKGLDYFPSGSVLDGLAAALLARCQMRKIRGTLCVSWPQHGVSVVAMVKSLLQRNVLHGFDLSSIGDSKDESSSRSLHASDPPLTLDYYAPTCPSVFEIVKKEMECEVISDPRSAALIVRLHFHDCFVQGCDGSVLLDDTITLQGEKKASTNINSLEGFKIIDRIKNKIESECPGIVSCADILTIAARDAVLLVGGPYWDVPVGRKDSKTASFELAASNIPTADEGLLSIITKFLYQGLSVTDLVALSGAHTIGMAHCANFRARIYGDFEATSDRSPVSETYLNNLKSMCPATGGGDNNMSAMDYVTPNLFDNSFYHLLLKGDGLLNSDQELYSSILGLETKNLVIKYAHDPIAFFHQFSDSMVKMGNITNPDSFVNGEIRTNCRFVNT</sequence>
<comment type="caution">
    <text evidence="19">The sequence shown here is derived from an EMBL/GenBank/DDBJ whole genome shotgun (WGS) entry which is preliminary data.</text>
</comment>
<feature type="binding site" evidence="15">
    <location>
        <position position="494"/>
    </location>
    <ligand>
        <name>Ca(2+)</name>
        <dbReference type="ChEBI" id="CHEBI:29108"/>
        <label>2</label>
    </ligand>
</feature>
<feature type="binding site" evidence="15">
    <location>
        <position position="310"/>
    </location>
    <ligand>
        <name>Ca(2+)</name>
        <dbReference type="ChEBI" id="CHEBI:29108"/>
        <label>1</label>
    </ligand>
</feature>
<dbReference type="GO" id="GO:0046872">
    <property type="term" value="F:metal ion binding"/>
    <property type="evidence" value="ECO:0007669"/>
    <property type="project" value="UniProtKB-KW"/>
</dbReference>
<keyword evidence="10 15" id="KW-0408">Iron</keyword>
<evidence type="ECO:0000256" key="3">
    <source>
        <dbReference type="ARBA" id="ARBA00006873"/>
    </source>
</evidence>
<feature type="site" description="Transition state stabilizer" evidence="16">
    <location>
        <position position="302"/>
    </location>
</feature>
<dbReference type="PROSITE" id="PS00435">
    <property type="entry name" value="PEROXIDASE_1"/>
    <property type="match status" value="1"/>
</dbReference>
<feature type="disulfide bond" evidence="17">
    <location>
        <begin position="440"/>
        <end position="472"/>
    </location>
</feature>
<dbReference type="FunFam" id="1.10.520.10:FF:000008">
    <property type="entry name" value="Peroxidase"/>
    <property type="match status" value="1"/>
</dbReference>
<reference evidence="19" key="1">
    <citation type="journal article" date="2023" name="Mol. Ecol. Resour.">
        <title>Chromosome-level genome assembly of a triploid poplar Populus alba 'Berolinensis'.</title>
        <authorList>
            <person name="Chen S."/>
            <person name="Yu Y."/>
            <person name="Wang X."/>
            <person name="Wang S."/>
            <person name="Zhang T."/>
            <person name="Zhou Y."/>
            <person name="He R."/>
            <person name="Meng N."/>
            <person name="Wang Y."/>
            <person name="Liu W."/>
            <person name="Liu Z."/>
            <person name="Liu J."/>
            <person name="Guo Q."/>
            <person name="Huang H."/>
            <person name="Sederoff R.R."/>
            <person name="Wang G."/>
            <person name="Qu G."/>
            <person name="Chen S."/>
        </authorList>
    </citation>
    <scope>NUCLEOTIDE SEQUENCE</scope>
    <source>
        <strain evidence="19">SC-2020</strain>
    </source>
</reference>
<feature type="disulfide bond" evidence="17">
    <location>
        <begin position="275"/>
        <end position="355"/>
    </location>
</feature>
<evidence type="ECO:0000259" key="18">
    <source>
        <dbReference type="PROSITE" id="PS50873"/>
    </source>
</evidence>
<keyword evidence="20" id="KW-1185">Reference proteome</keyword>
<feature type="active site" description="Proton acceptor" evidence="13">
    <location>
        <position position="306"/>
    </location>
</feature>
<organism evidence="19 20">
    <name type="scientific">Populus alba x Populus x berolinensis</name>
    <dbReference type="NCBI Taxonomy" id="444605"/>
    <lineage>
        <taxon>Eukaryota</taxon>
        <taxon>Viridiplantae</taxon>
        <taxon>Streptophyta</taxon>
        <taxon>Embryophyta</taxon>
        <taxon>Tracheophyta</taxon>
        <taxon>Spermatophyta</taxon>
        <taxon>Magnoliopsida</taxon>
        <taxon>eudicotyledons</taxon>
        <taxon>Gunneridae</taxon>
        <taxon>Pentapetalae</taxon>
        <taxon>rosids</taxon>
        <taxon>fabids</taxon>
        <taxon>Malpighiales</taxon>
        <taxon>Salicaceae</taxon>
        <taxon>Saliceae</taxon>
        <taxon>Populus</taxon>
    </lineage>
</organism>
<feature type="binding site" evidence="15">
    <location>
        <position position="307"/>
    </location>
    <ligand>
        <name>Ca(2+)</name>
        <dbReference type="ChEBI" id="CHEBI:29108"/>
        <label>1</label>
    </ligand>
</feature>
<evidence type="ECO:0000256" key="12">
    <source>
        <dbReference type="ARBA" id="ARBA00023324"/>
    </source>
</evidence>
<dbReference type="InterPro" id="IPR019794">
    <property type="entry name" value="Peroxidases_AS"/>
</dbReference>
<comment type="cofactor">
    <cofactor evidence="15">
        <name>heme b</name>
        <dbReference type="ChEBI" id="CHEBI:60344"/>
    </cofactor>
    <text evidence="15">Binds 1 heme b (iron(II)-protoporphyrin IX) group per subunit.</text>
</comment>
<evidence type="ECO:0000256" key="1">
    <source>
        <dbReference type="ARBA" id="ARBA00000189"/>
    </source>
</evidence>
<keyword evidence="12" id="KW-0376">Hydrogen peroxide</keyword>
<feature type="binding site" evidence="15">
    <location>
        <position position="434"/>
    </location>
    <ligand>
        <name>Ca(2+)</name>
        <dbReference type="ChEBI" id="CHEBI:29108"/>
        <label>2</label>
    </ligand>
</feature>
<proteinExistence type="inferred from homology"/>
<dbReference type="FunFam" id="1.10.420.10:FF:000001">
    <property type="entry name" value="Peroxidase"/>
    <property type="match status" value="1"/>
</dbReference>
<evidence type="ECO:0000256" key="13">
    <source>
        <dbReference type="PIRSR" id="PIRSR600823-1"/>
    </source>
</evidence>
<dbReference type="CDD" id="cd00693">
    <property type="entry name" value="secretory_peroxidase"/>
    <property type="match status" value="1"/>
</dbReference>
<evidence type="ECO:0000256" key="6">
    <source>
        <dbReference type="ARBA" id="ARBA00022559"/>
    </source>
</evidence>
<feature type="binding site" evidence="15">
    <location>
        <position position="316"/>
    </location>
    <ligand>
        <name>Ca(2+)</name>
        <dbReference type="ChEBI" id="CHEBI:29108"/>
        <label>1</label>
    </ligand>
</feature>
<feature type="binding site" evidence="15">
    <location>
        <position position="312"/>
    </location>
    <ligand>
        <name>Ca(2+)</name>
        <dbReference type="ChEBI" id="CHEBI:29108"/>
        <label>1</label>
    </ligand>
</feature>
<keyword evidence="7" id="KW-0349">Heme</keyword>
<comment type="catalytic activity">
    <reaction evidence="1">
        <text>2 a phenolic donor + H2O2 = 2 a phenolic radical donor + 2 H2O</text>
        <dbReference type="Rhea" id="RHEA:56136"/>
        <dbReference type="ChEBI" id="CHEBI:15377"/>
        <dbReference type="ChEBI" id="CHEBI:16240"/>
        <dbReference type="ChEBI" id="CHEBI:139520"/>
        <dbReference type="ChEBI" id="CHEBI:139521"/>
        <dbReference type="EC" id="1.11.1.7"/>
    </reaction>
</comment>
<comment type="similarity">
    <text evidence="3">Belongs to the peroxidase family. Ascorbate peroxidase subfamily.</text>
</comment>
<keyword evidence="15" id="KW-0106">Calcium</keyword>
<feature type="domain" description="Plant heme peroxidase family profile" evidence="18">
    <location>
        <begin position="265"/>
        <end position="570"/>
    </location>
</feature>
<dbReference type="SUPFAM" id="SSF48113">
    <property type="entry name" value="Heme-dependent peroxidases"/>
    <property type="match status" value="1"/>
</dbReference>
<evidence type="ECO:0000256" key="2">
    <source>
        <dbReference type="ARBA" id="ARBA00002322"/>
    </source>
</evidence>
<evidence type="ECO:0000256" key="7">
    <source>
        <dbReference type="ARBA" id="ARBA00022617"/>
    </source>
</evidence>
<dbReference type="InterPro" id="IPR010255">
    <property type="entry name" value="Haem_peroxidase_sf"/>
</dbReference>
<dbReference type="InterPro" id="IPR033905">
    <property type="entry name" value="Secretory_peroxidase"/>
</dbReference>
<gene>
    <name evidence="19" type="ORF">NC653_020959</name>
</gene>
<feature type="binding site" evidence="15">
    <location>
        <position position="486"/>
    </location>
    <ligand>
        <name>Ca(2+)</name>
        <dbReference type="ChEBI" id="CHEBI:29108"/>
        <label>2</label>
    </ligand>
</feature>
<feature type="binding site" evidence="15">
    <location>
        <position position="489"/>
    </location>
    <ligand>
        <name>Ca(2+)</name>
        <dbReference type="ChEBI" id="CHEBI:29108"/>
        <label>2</label>
    </ligand>
</feature>
<dbReference type="Proteomes" id="UP001164929">
    <property type="component" value="Chromosome 8"/>
</dbReference>
<dbReference type="InterPro" id="IPR000823">
    <property type="entry name" value="Peroxidase_pln"/>
</dbReference>
<comment type="function">
    <text evidence="2">Removal of H(2)O(2), oxidation of toxic reductants, biosynthesis and degradation of lignin, suberization, auxin catabolism, response to environmental stresses such as wounding, pathogen attack and oxidative stress. These functions might be dependent on each isozyme/isoform in each plant tissue.</text>
</comment>
<dbReference type="EC" id="1.11.1.7" evidence="4"/>
<evidence type="ECO:0000256" key="17">
    <source>
        <dbReference type="PIRSR" id="PIRSR600823-5"/>
    </source>
</evidence>
<keyword evidence="9" id="KW-0560">Oxidoreductase</keyword>
<evidence type="ECO:0000256" key="9">
    <source>
        <dbReference type="ARBA" id="ARBA00023002"/>
    </source>
</evidence>